<organism evidence="1 2">
    <name type="scientific">Segetibacter aerophilus</name>
    <dbReference type="NCBI Taxonomy" id="670293"/>
    <lineage>
        <taxon>Bacteria</taxon>
        <taxon>Pseudomonadati</taxon>
        <taxon>Bacteroidota</taxon>
        <taxon>Chitinophagia</taxon>
        <taxon>Chitinophagales</taxon>
        <taxon>Chitinophagaceae</taxon>
        <taxon>Segetibacter</taxon>
    </lineage>
</organism>
<gene>
    <name evidence="1" type="ORF">SAE01_32380</name>
</gene>
<evidence type="ECO:0000313" key="1">
    <source>
        <dbReference type="EMBL" id="GEO10742.1"/>
    </source>
</evidence>
<reference evidence="1 2" key="1">
    <citation type="submission" date="2019-07" db="EMBL/GenBank/DDBJ databases">
        <title>Whole genome shotgun sequence of Segetibacter aerophilus NBRC 106135.</title>
        <authorList>
            <person name="Hosoyama A."/>
            <person name="Uohara A."/>
            <person name="Ohji S."/>
            <person name="Ichikawa N."/>
        </authorList>
    </citation>
    <scope>NUCLEOTIDE SEQUENCE [LARGE SCALE GENOMIC DNA]</scope>
    <source>
        <strain evidence="1 2">NBRC 106135</strain>
    </source>
</reference>
<proteinExistence type="predicted"/>
<name>A0A512BFK4_9BACT</name>
<keyword evidence="2" id="KW-1185">Reference proteome</keyword>
<accession>A0A512BFK4</accession>
<comment type="caution">
    <text evidence="1">The sequence shown here is derived from an EMBL/GenBank/DDBJ whole genome shotgun (WGS) entry which is preliminary data.</text>
</comment>
<sequence>MKVQKIALVSEPPTENELTAKHQAIQLKHLVEVMILGDKVTEYQMDYLKEKVEALIETMDGSYEEDSYEED</sequence>
<dbReference type="AlphaFoldDB" id="A0A512BFK4"/>
<dbReference type="EMBL" id="BJYT01000012">
    <property type="protein sequence ID" value="GEO10742.1"/>
    <property type="molecule type" value="Genomic_DNA"/>
</dbReference>
<dbReference type="Proteomes" id="UP000321513">
    <property type="component" value="Unassembled WGS sequence"/>
</dbReference>
<protein>
    <submittedName>
        <fullName evidence="1">Uncharacterized protein</fullName>
    </submittedName>
</protein>
<evidence type="ECO:0000313" key="2">
    <source>
        <dbReference type="Proteomes" id="UP000321513"/>
    </source>
</evidence>